<dbReference type="PANTHER" id="PTHR45913:SF5">
    <property type="entry name" value="GENERAL TRANSCRIPTION FACTOR II-I REPEAT DOMAIN-CONTAINING PROTEIN 2A-LIKE PROTEIN"/>
    <property type="match status" value="1"/>
</dbReference>
<protein>
    <recommendedName>
        <fullName evidence="3">HAT C-terminal dimerisation domain-containing protein</fullName>
    </recommendedName>
</protein>
<evidence type="ECO:0000313" key="2">
    <source>
        <dbReference type="Proteomes" id="UP000694388"/>
    </source>
</evidence>
<keyword evidence="2" id="KW-1185">Reference proteome</keyword>
<reference evidence="1" key="2">
    <citation type="submission" date="2025-09" db="UniProtKB">
        <authorList>
            <consortium name="Ensembl"/>
        </authorList>
    </citation>
    <scope>IDENTIFICATION</scope>
</reference>
<dbReference type="OMA" id="MCEMAFL"/>
<dbReference type="SUPFAM" id="SSF53098">
    <property type="entry name" value="Ribonuclease H-like"/>
    <property type="match status" value="1"/>
</dbReference>
<evidence type="ECO:0008006" key="3">
    <source>
        <dbReference type="Google" id="ProtNLM"/>
    </source>
</evidence>
<evidence type="ECO:0000313" key="1">
    <source>
        <dbReference type="Ensembl" id="ENSEBUP00000008526.1"/>
    </source>
</evidence>
<dbReference type="GeneTree" id="ENSGT00940000163096"/>
<dbReference type="Ensembl" id="ENSEBUT00000009031.1">
    <property type="protein sequence ID" value="ENSEBUP00000008526.1"/>
    <property type="gene ID" value="ENSEBUG00000005512.1"/>
</dbReference>
<dbReference type="PANTHER" id="PTHR45913">
    <property type="entry name" value="EPM2A-INTERACTING PROTEIN 1"/>
    <property type="match status" value="1"/>
</dbReference>
<dbReference type="InterPro" id="IPR012337">
    <property type="entry name" value="RNaseH-like_sf"/>
</dbReference>
<dbReference type="AlphaFoldDB" id="A0A8C4WQP7"/>
<sequence>MFIKISSPSTQNTCTSYEVSLLLAQHLKPFSEGDFVKSCMLATLDAICPEMKDTFSKLSLSASTVTRCVEEMAADVRCMLQDRCRSLRCFSLAVDERTDVRDMAQLSVFLRGVNDRMEVFEEFLEIIPMKGTITGADVLEAPLPCFDRFGLDLSCLSAITTESAPAMVGLEKGFATLLKKHCAALGHTQQIKCLHCIVHQEALCAKSASMKEVMGVVVKVVNFIISRGLNHRQVRDFLEAAKAQYGDLLYHCEVRCLSRGSMLARFSDPDWFSRLAFLTDLFHHLNELNLQLQGRSLLVTEMFACLNAFELKLRLLESQLGKGDFTHFPRLKSCEFCDAPDFATSTIGCLRVEFAAHFKDLRSHSQQFQLFSSPFDVDCDAAPPDVQMELIDLQCCDDLRGKYLASSLLDFWSLHILLSGNYPNLVWLALNTASIFGSTYCCEQLFNRMKLLKNQTRAQLTDAHLSDVLLLSVSSIKPDVVTLSAGFQKSHLCC</sequence>
<reference evidence="1" key="1">
    <citation type="submission" date="2025-08" db="UniProtKB">
        <authorList>
            <consortium name="Ensembl"/>
        </authorList>
    </citation>
    <scope>IDENTIFICATION</scope>
</reference>
<name>A0A8C4WQP7_EPTBU</name>
<organism evidence="1 2">
    <name type="scientific">Eptatretus burgeri</name>
    <name type="common">Inshore hagfish</name>
    <dbReference type="NCBI Taxonomy" id="7764"/>
    <lineage>
        <taxon>Eukaryota</taxon>
        <taxon>Metazoa</taxon>
        <taxon>Chordata</taxon>
        <taxon>Craniata</taxon>
        <taxon>Vertebrata</taxon>
        <taxon>Cyclostomata</taxon>
        <taxon>Myxini</taxon>
        <taxon>Myxiniformes</taxon>
        <taxon>Myxinidae</taxon>
        <taxon>Eptatretinae</taxon>
        <taxon>Eptatretus</taxon>
    </lineage>
</organism>
<proteinExistence type="predicted"/>
<accession>A0A8C4WQP7</accession>
<dbReference type="Proteomes" id="UP000694388">
    <property type="component" value="Unplaced"/>
</dbReference>